<dbReference type="SUPFAM" id="SSF48097">
    <property type="entry name" value="Regulator of G-protein signaling, RGS"/>
    <property type="match status" value="1"/>
</dbReference>
<accession>A0A9P4JCE8</accession>
<organism evidence="2 3">
    <name type="scientific">Delitschia confertaspora ATCC 74209</name>
    <dbReference type="NCBI Taxonomy" id="1513339"/>
    <lineage>
        <taxon>Eukaryota</taxon>
        <taxon>Fungi</taxon>
        <taxon>Dikarya</taxon>
        <taxon>Ascomycota</taxon>
        <taxon>Pezizomycotina</taxon>
        <taxon>Dothideomycetes</taxon>
        <taxon>Pleosporomycetidae</taxon>
        <taxon>Pleosporales</taxon>
        <taxon>Delitschiaceae</taxon>
        <taxon>Delitschia</taxon>
    </lineage>
</organism>
<dbReference type="AlphaFoldDB" id="A0A9P4JCE8"/>
<keyword evidence="1" id="KW-1133">Transmembrane helix</keyword>
<evidence type="ECO:0000256" key="1">
    <source>
        <dbReference type="SAM" id="Phobius"/>
    </source>
</evidence>
<feature type="transmembrane region" description="Helical" evidence="1">
    <location>
        <begin position="89"/>
        <end position="111"/>
    </location>
</feature>
<evidence type="ECO:0000313" key="2">
    <source>
        <dbReference type="EMBL" id="KAF2196743.1"/>
    </source>
</evidence>
<comment type="caution">
    <text evidence="2">The sequence shown here is derived from an EMBL/GenBank/DDBJ whole genome shotgun (WGS) entry which is preliminary data.</text>
</comment>
<feature type="transmembrane region" description="Helical" evidence="1">
    <location>
        <begin position="56"/>
        <end position="77"/>
    </location>
</feature>
<feature type="transmembrane region" description="Helical" evidence="1">
    <location>
        <begin position="231"/>
        <end position="252"/>
    </location>
</feature>
<feature type="transmembrane region" description="Helical" evidence="1">
    <location>
        <begin position="153"/>
        <end position="173"/>
    </location>
</feature>
<proteinExistence type="predicted"/>
<keyword evidence="1" id="KW-0472">Membrane</keyword>
<feature type="transmembrane region" description="Helical" evidence="1">
    <location>
        <begin position="272"/>
        <end position="293"/>
    </location>
</feature>
<keyword evidence="3" id="KW-1185">Reference proteome</keyword>
<dbReference type="InterPro" id="IPR036305">
    <property type="entry name" value="RGS_sf"/>
</dbReference>
<reference evidence="2" key="1">
    <citation type="journal article" date="2020" name="Stud. Mycol.">
        <title>101 Dothideomycetes genomes: a test case for predicting lifestyles and emergence of pathogens.</title>
        <authorList>
            <person name="Haridas S."/>
            <person name="Albert R."/>
            <person name="Binder M."/>
            <person name="Bloem J."/>
            <person name="Labutti K."/>
            <person name="Salamov A."/>
            <person name="Andreopoulos B."/>
            <person name="Baker S."/>
            <person name="Barry K."/>
            <person name="Bills G."/>
            <person name="Bluhm B."/>
            <person name="Cannon C."/>
            <person name="Castanera R."/>
            <person name="Culley D."/>
            <person name="Daum C."/>
            <person name="Ezra D."/>
            <person name="Gonzalez J."/>
            <person name="Henrissat B."/>
            <person name="Kuo A."/>
            <person name="Liang C."/>
            <person name="Lipzen A."/>
            <person name="Lutzoni F."/>
            <person name="Magnuson J."/>
            <person name="Mondo S."/>
            <person name="Nolan M."/>
            <person name="Ohm R."/>
            <person name="Pangilinan J."/>
            <person name="Park H.-J."/>
            <person name="Ramirez L."/>
            <person name="Alfaro M."/>
            <person name="Sun H."/>
            <person name="Tritt A."/>
            <person name="Yoshinaga Y."/>
            <person name="Zwiers L.-H."/>
            <person name="Turgeon B."/>
            <person name="Goodwin S."/>
            <person name="Spatafora J."/>
            <person name="Crous P."/>
            <person name="Grigoriev I."/>
        </authorList>
    </citation>
    <scope>NUCLEOTIDE SEQUENCE</scope>
    <source>
        <strain evidence="2">ATCC 74209</strain>
    </source>
</reference>
<protein>
    <recommendedName>
        <fullName evidence="4">RGS domain-containing protein</fullName>
    </recommendedName>
</protein>
<keyword evidence="1" id="KW-0812">Transmembrane</keyword>
<feature type="transmembrane region" description="Helical" evidence="1">
    <location>
        <begin position="200"/>
        <end position="219"/>
    </location>
</feature>
<evidence type="ECO:0008006" key="4">
    <source>
        <dbReference type="Google" id="ProtNLM"/>
    </source>
</evidence>
<feature type="transmembrane region" description="Helical" evidence="1">
    <location>
        <begin position="20"/>
        <end position="44"/>
    </location>
</feature>
<name>A0A9P4JCE8_9PLEO</name>
<dbReference type="Proteomes" id="UP000799536">
    <property type="component" value="Unassembled WGS sequence"/>
</dbReference>
<dbReference type="OrthoDB" id="5313079at2759"/>
<dbReference type="EMBL" id="ML994332">
    <property type="protein sequence ID" value="KAF2196743.1"/>
    <property type="molecule type" value="Genomic_DNA"/>
</dbReference>
<evidence type="ECO:0000313" key="3">
    <source>
        <dbReference type="Proteomes" id="UP000799536"/>
    </source>
</evidence>
<sequence length="522" mass="58659">MTPVLSPRLIDGGRPNLNALGISYIVLAVVYTLVISGELYLLYLRRSAFCVHIRNVKVVVSSVLMLQVYLILVLLVYPENGAFPCSTEYWIMSIFLPSGMALFQACNARVLKAYESQRRLRTNYLELARKKKVMMTPRGLYEGWLDLDAAAKVYVGTVVALIITFIPTLLMFFGSRRFHASYGFFGPAVGARECRQGVEWIPSIIIQLLWTAVVGPWILWKIRNVHDVHGWAWQTRLAIIAGLPGTPLWIAFTYAKASSMISVNKHFATAGWFIPSLVVCQQVLIVIPLWGAFKSRPRRSSFVSITTTETLTSHSLSLSGKSPTVSSGSRELKPKASMCALEFAIQHNIEPLIAWAASREFTAENAIFLREVRNFKKKWSGLTTVTTSQRKQMFTEASLIFFTLVNPFTAETPINIEYKIFRCLQNTFATVEYDPYRPTSRSGSPDSVSARENVVCPWEDASDRPASLKSEVSVATTKSLNIVPSEFSEDVFDRAFDSIKYLVFTNTWPRYVEAELLGDVSC</sequence>
<gene>
    <name evidence="2" type="ORF">GQ43DRAFT_241141</name>
</gene>